<dbReference type="EMBL" id="KC977571">
    <property type="protein sequence ID" value="AGO83868.1"/>
    <property type="molecule type" value="Genomic_DNA"/>
</dbReference>
<accession>S4VU44</accession>
<reference evidence="2 3" key="1">
    <citation type="journal article" date="2013" name="Science">
        <title>Pandoraviruses: amoeba viruses with genomes up to 2.5 Mb reaching that of parasitic eukaryotes.</title>
        <authorList>
            <person name="Philippe N."/>
            <person name="Legendre M."/>
            <person name="Doutre G."/>
            <person name="Coute Y."/>
            <person name="Poirot O."/>
            <person name="Lescot M."/>
            <person name="Arslan D."/>
            <person name="Seltzer V."/>
            <person name="Bertaux L."/>
            <person name="Bruley C."/>
            <person name="Garin J."/>
            <person name="Claverie J.M."/>
            <person name="Abergel C."/>
        </authorList>
    </citation>
    <scope>NUCLEOTIDE SEQUENCE [LARGE SCALE GENOMIC DNA]</scope>
</reference>
<feature type="compositionally biased region" description="Basic residues" evidence="1">
    <location>
        <begin position="1"/>
        <end position="22"/>
    </location>
</feature>
<sequence>MWRSRKPSLGARRYRKKKRRGTNRSVEARFPQISVAVAAGTARCFRPTASARLVPPQKRCVRGCFPSRAWPTNRAGQMFARINGPHLANRLPFFISGPTVGRLRLLVGAAANQKCHRQ</sequence>
<keyword evidence="3" id="KW-1185">Reference proteome</keyword>
<dbReference type="RefSeq" id="YP_008436933.1">
    <property type="nucleotide sequence ID" value="NC_022098.1"/>
</dbReference>
<evidence type="ECO:0000313" key="3">
    <source>
        <dbReference type="Proteomes" id="UP000204584"/>
    </source>
</evidence>
<name>S4VU44_9VIRU</name>
<organism evidence="2 3">
    <name type="scientific">Pandoravirus salinus</name>
    <dbReference type="NCBI Taxonomy" id="1349410"/>
    <lineage>
        <taxon>Viruses</taxon>
        <taxon>Pandoravirus</taxon>
    </lineage>
</organism>
<gene>
    <name evidence="2" type="ORF">psal_cds_281</name>
</gene>
<evidence type="ECO:0000256" key="1">
    <source>
        <dbReference type="SAM" id="MobiDB-lite"/>
    </source>
</evidence>
<evidence type="ECO:0000313" key="2">
    <source>
        <dbReference type="EMBL" id="AGO83868.1"/>
    </source>
</evidence>
<dbReference type="KEGG" id="vg:16605655"/>
<dbReference type="Proteomes" id="UP000204584">
    <property type="component" value="Segment"/>
</dbReference>
<dbReference type="GeneID" id="16605655"/>
<protein>
    <submittedName>
        <fullName evidence="2">Uncharacterized protein</fullName>
    </submittedName>
</protein>
<proteinExistence type="predicted"/>
<feature type="region of interest" description="Disordered" evidence="1">
    <location>
        <begin position="1"/>
        <end position="26"/>
    </location>
</feature>